<feature type="region of interest" description="Disordered" evidence="1">
    <location>
        <begin position="184"/>
        <end position="209"/>
    </location>
</feature>
<feature type="region of interest" description="Disordered" evidence="1">
    <location>
        <begin position="74"/>
        <end position="93"/>
    </location>
</feature>
<dbReference type="EMBL" id="SPUK01000008">
    <property type="protein sequence ID" value="TQV94950.1"/>
    <property type="molecule type" value="Genomic_DNA"/>
</dbReference>
<dbReference type="AlphaFoldDB" id="A0A545UZP5"/>
<feature type="compositionally biased region" description="Basic and acidic residues" evidence="1">
    <location>
        <begin position="192"/>
        <end position="209"/>
    </location>
</feature>
<reference evidence="2 3" key="1">
    <citation type="journal article" date="2019" name="Appl. Microbiol. Biotechnol.">
        <title>Genome sequence of Isaria javanica and comparative genome analysis insights into family S53 peptidase evolution in fungal entomopathogens.</title>
        <authorList>
            <person name="Lin R."/>
            <person name="Zhang X."/>
            <person name="Xin B."/>
            <person name="Zou M."/>
            <person name="Gao Y."/>
            <person name="Qin F."/>
            <person name="Hu Q."/>
            <person name="Xie B."/>
            <person name="Cheng X."/>
        </authorList>
    </citation>
    <scope>NUCLEOTIDE SEQUENCE [LARGE SCALE GENOMIC DNA]</scope>
    <source>
        <strain evidence="2 3">IJ1G</strain>
    </source>
</reference>
<proteinExistence type="predicted"/>
<sequence>MIPPSLAPVATLGGREFKLQMQTSQAGLEDYRSTSSTSLSRQKSYCSLWGIKAIDLNPSQAIARRPGPVAHSLLISSDRDGHRPDPARETSARRGRCRLLQGSKSFPSSVQCSNSLSAASWCAHVLPWSNDGLFHPKATARPHSAPAWAMTTKEPPVRCNQSSGLAVDNDPISSACALCTVPVPPGQRRGRKTGEENHKYGCDLASDPR</sequence>
<evidence type="ECO:0000313" key="2">
    <source>
        <dbReference type="EMBL" id="TQV94950.1"/>
    </source>
</evidence>
<accession>A0A545UZP5</accession>
<dbReference type="Proteomes" id="UP000315783">
    <property type="component" value="Unassembled WGS sequence"/>
</dbReference>
<protein>
    <submittedName>
        <fullName evidence="2">Uncharacterized protein</fullName>
    </submittedName>
</protein>
<comment type="caution">
    <text evidence="2">The sequence shown here is derived from an EMBL/GenBank/DDBJ whole genome shotgun (WGS) entry which is preliminary data.</text>
</comment>
<gene>
    <name evidence="2" type="ORF">IF1G_05937</name>
</gene>
<evidence type="ECO:0000313" key="3">
    <source>
        <dbReference type="Proteomes" id="UP000315783"/>
    </source>
</evidence>
<name>A0A545UZP5_9HYPO</name>
<keyword evidence="3" id="KW-1185">Reference proteome</keyword>
<feature type="compositionally biased region" description="Basic and acidic residues" evidence="1">
    <location>
        <begin position="77"/>
        <end position="92"/>
    </location>
</feature>
<evidence type="ECO:0000256" key="1">
    <source>
        <dbReference type="SAM" id="MobiDB-lite"/>
    </source>
</evidence>
<organism evidence="2 3">
    <name type="scientific">Cordyceps javanica</name>
    <dbReference type="NCBI Taxonomy" id="43265"/>
    <lineage>
        <taxon>Eukaryota</taxon>
        <taxon>Fungi</taxon>
        <taxon>Dikarya</taxon>
        <taxon>Ascomycota</taxon>
        <taxon>Pezizomycotina</taxon>
        <taxon>Sordariomycetes</taxon>
        <taxon>Hypocreomycetidae</taxon>
        <taxon>Hypocreales</taxon>
        <taxon>Cordycipitaceae</taxon>
        <taxon>Cordyceps</taxon>
    </lineage>
</organism>